<dbReference type="GO" id="GO:0004144">
    <property type="term" value="F:diacylglycerol O-acyltransferase activity"/>
    <property type="evidence" value="ECO:0007669"/>
    <property type="project" value="UniProtKB-EC"/>
</dbReference>
<dbReference type="Pfam" id="PF06974">
    <property type="entry name" value="WS_DGAT_C"/>
    <property type="match status" value="1"/>
</dbReference>
<dbReference type="GO" id="GO:0006071">
    <property type="term" value="P:glycerol metabolic process"/>
    <property type="evidence" value="ECO:0007669"/>
    <property type="project" value="UniProtKB-KW"/>
</dbReference>
<comment type="pathway">
    <text evidence="1">Glycerolipid metabolism; triacylglycerol biosynthesis.</text>
</comment>
<evidence type="ECO:0000256" key="8">
    <source>
        <dbReference type="ARBA" id="ARBA00023098"/>
    </source>
</evidence>
<evidence type="ECO:0000256" key="7">
    <source>
        <dbReference type="ARBA" id="ARBA00022798"/>
    </source>
</evidence>
<comment type="similarity">
    <text evidence="3">Belongs to the long-chain O-acyltransferase family.</text>
</comment>
<evidence type="ECO:0000256" key="5">
    <source>
        <dbReference type="ARBA" id="ARBA00022516"/>
    </source>
</evidence>
<keyword evidence="6" id="KW-0808">Transferase</keyword>
<evidence type="ECO:0000256" key="6">
    <source>
        <dbReference type="ARBA" id="ARBA00022679"/>
    </source>
</evidence>
<dbReference type="SUPFAM" id="SSF52777">
    <property type="entry name" value="CoA-dependent acyltransferases"/>
    <property type="match status" value="1"/>
</dbReference>
<dbReference type="GO" id="GO:0019432">
    <property type="term" value="P:triglyceride biosynthetic process"/>
    <property type="evidence" value="ECO:0007669"/>
    <property type="project" value="UniProtKB-UniPathway"/>
</dbReference>
<dbReference type="Pfam" id="PF03007">
    <property type="entry name" value="WS_DGAT_cat"/>
    <property type="match status" value="1"/>
</dbReference>
<dbReference type="InterPro" id="IPR009721">
    <property type="entry name" value="O-acyltransferase_WSD1_C"/>
</dbReference>
<dbReference type="InterPro" id="IPR023213">
    <property type="entry name" value="CAT-like_dom_sf"/>
</dbReference>
<gene>
    <name evidence="13" type="ORF">H9L09_02120</name>
</gene>
<dbReference type="AlphaFoldDB" id="A0A7G9RCH3"/>
<evidence type="ECO:0000256" key="3">
    <source>
        <dbReference type="ARBA" id="ARBA00009587"/>
    </source>
</evidence>
<keyword evidence="14" id="KW-1185">Reference proteome</keyword>
<dbReference type="GO" id="GO:0001666">
    <property type="term" value="P:response to hypoxia"/>
    <property type="evidence" value="ECO:0007669"/>
    <property type="project" value="TreeGrafter"/>
</dbReference>
<dbReference type="Proteomes" id="UP000515947">
    <property type="component" value="Chromosome"/>
</dbReference>
<dbReference type="EC" id="2.3.1.20" evidence="4"/>
<dbReference type="GO" id="GO:0071731">
    <property type="term" value="P:response to nitric oxide"/>
    <property type="evidence" value="ECO:0007669"/>
    <property type="project" value="TreeGrafter"/>
</dbReference>
<reference evidence="13 14" key="1">
    <citation type="submission" date="2020-08" db="EMBL/GenBank/DDBJ databases">
        <title>Genome sequence of Nocardioides mesophilus KACC 16243T.</title>
        <authorList>
            <person name="Hyun D.-W."/>
            <person name="Bae J.-W."/>
        </authorList>
    </citation>
    <scope>NUCLEOTIDE SEQUENCE [LARGE SCALE GENOMIC DNA]</scope>
    <source>
        <strain evidence="13 14">KACC 16243</strain>
    </source>
</reference>
<evidence type="ECO:0000256" key="4">
    <source>
        <dbReference type="ARBA" id="ARBA00013244"/>
    </source>
</evidence>
<accession>A0A7G9RCH3</accession>
<organism evidence="13 14">
    <name type="scientific">Nocardioides mesophilus</name>
    <dbReference type="NCBI Taxonomy" id="433659"/>
    <lineage>
        <taxon>Bacteria</taxon>
        <taxon>Bacillati</taxon>
        <taxon>Actinomycetota</taxon>
        <taxon>Actinomycetes</taxon>
        <taxon>Propionibacteriales</taxon>
        <taxon>Nocardioidaceae</taxon>
        <taxon>Nocardioides</taxon>
    </lineage>
</organism>
<keyword evidence="5" id="KW-0444">Lipid biosynthesis</keyword>
<evidence type="ECO:0000256" key="1">
    <source>
        <dbReference type="ARBA" id="ARBA00004771"/>
    </source>
</evidence>
<sequence length="466" mass="50462">MVEFMRNTDAFALGMEADARLRSTVVSVILLDRSPDWQVLCDRFERVARLVPMFRQRVVPTLPPAPPRWVVDPDFDLRYHLRRILAPAPGTFDTVMEMARRAEMDEFDHARPMWGVVLVDGLSDGGAALVVRLHHSLADGIGGVQISRLLFDLKRKPRDLGPMPPVPRSPGTGAMDGLRGALQYDAALATSLVRGALATPARVVGSVRHPRGSVRSALATTASVYRTVRPINDTSSPIMRRRRMIRELGVHEVPFAALKEAGHRAGGSLNDAFLAGVTGGLRRYHAEHGADVGELRVTMPISIRTEADAVGGNRLTLMRFALPVGVVDPAERIRQIHVRASAARAERSLPHTQAIAGGLNLLPRWYVGAILRHVDFLASDVPGLPVAAYIGGAAVRMQYAFGPTIGASVNVTLMTYVDTCALGINVDTGAIPDFDVFRTCLVAGFDEVLELAGAAQPAREKTSDAH</sequence>
<evidence type="ECO:0000313" key="13">
    <source>
        <dbReference type="EMBL" id="QNN53298.1"/>
    </source>
</evidence>
<evidence type="ECO:0000256" key="2">
    <source>
        <dbReference type="ARBA" id="ARBA00005189"/>
    </source>
</evidence>
<evidence type="ECO:0000313" key="14">
    <source>
        <dbReference type="Proteomes" id="UP000515947"/>
    </source>
</evidence>
<dbReference type="RefSeq" id="WP_187579140.1">
    <property type="nucleotide sequence ID" value="NZ_CP060713.1"/>
</dbReference>
<protein>
    <recommendedName>
        <fullName evidence="4">diacylglycerol O-acyltransferase</fullName>
        <ecNumber evidence="4">2.3.1.20</ecNumber>
    </recommendedName>
</protein>
<keyword evidence="9" id="KW-0012">Acyltransferase</keyword>
<dbReference type="Gene3D" id="3.30.559.10">
    <property type="entry name" value="Chloramphenicol acetyltransferase-like domain"/>
    <property type="match status" value="1"/>
</dbReference>
<dbReference type="UniPathway" id="UPA00282"/>
<evidence type="ECO:0000256" key="10">
    <source>
        <dbReference type="ARBA" id="ARBA00048109"/>
    </source>
</evidence>
<dbReference type="KEGG" id="nmes:H9L09_02120"/>
<dbReference type="PANTHER" id="PTHR31650:SF1">
    <property type="entry name" value="WAX ESTER SYNTHASE_DIACYLGLYCEROL ACYLTRANSFERASE 4-RELATED"/>
    <property type="match status" value="1"/>
</dbReference>
<dbReference type="GO" id="GO:0051701">
    <property type="term" value="P:biological process involved in interaction with host"/>
    <property type="evidence" value="ECO:0007669"/>
    <property type="project" value="TreeGrafter"/>
</dbReference>
<dbReference type="InterPro" id="IPR004255">
    <property type="entry name" value="O-acyltransferase_WSD1_N"/>
</dbReference>
<keyword evidence="7" id="KW-0319">Glycerol metabolism</keyword>
<feature type="domain" description="O-acyltransferase WSD1 C-terminal" evidence="12">
    <location>
        <begin position="312"/>
        <end position="447"/>
    </location>
</feature>
<keyword evidence="8" id="KW-0443">Lipid metabolism</keyword>
<evidence type="ECO:0000259" key="12">
    <source>
        <dbReference type="Pfam" id="PF06974"/>
    </source>
</evidence>
<comment type="pathway">
    <text evidence="2">Lipid metabolism.</text>
</comment>
<name>A0A7G9RCH3_9ACTN</name>
<evidence type="ECO:0000256" key="9">
    <source>
        <dbReference type="ARBA" id="ARBA00023315"/>
    </source>
</evidence>
<dbReference type="InterPro" id="IPR045034">
    <property type="entry name" value="O-acyltransferase_WSD1-like"/>
</dbReference>
<dbReference type="PANTHER" id="PTHR31650">
    <property type="entry name" value="O-ACYLTRANSFERASE (WSD1-LIKE) FAMILY PROTEIN"/>
    <property type="match status" value="1"/>
</dbReference>
<comment type="catalytic activity">
    <reaction evidence="10">
        <text>an acyl-CoA + a 1,2-diacyl-sn-glycerol = a triacyl-sn-glycerol + CoA</text>
        <dbReference type="Rhea" id="RHEA:10868"/>
        <dbReference type="ChEBI" id="CHEBI:17815"/>
        <dbReference type="ChEBI" id="CHEBI:57287"/>
        <dbReference type="ChEBI" id="CHEBI:58342"/>
        <dbReference type="ChEBI" id="CHEBI:64615"/>
        <dbReference type="EC" id="2.3.1.20"/>
    </reaction>
</comment>
<dbReference type="GO" id="GO:0005886">
    <property type="term" value="C:plasma membrane"/>
    <property type="evidence" value="ECO:0007669"/>
    <property type="project" value="TreeGrafter"/>
</dbReference>
<feature type="domain" description="O-acyltransferase WSD1-like N-terminal" evidence="11">
    <location>
        <begin position="7"/>
        <end position="272"/>
    </location>
</feature>
<dbReference type="EMBL" id="CP060713">
    <property type="protein sequence ID" value="QNN53298.1"/>
    <property type="molecule type" value="Genomic_DNA"/>
</dbReference>
<proteinExistence type="inferred from homology"/>
<evidence type="ECO:0000259" key="11">
    <source>
        <dbReference type="Pfam" id="PF03007"/>
    </source>
</evidence>